<dbReference type="InterPro" id="IPR034457">
    <property type="entry name" value="Organic_radical-activating"/>
</dbReference>
<evidence type="ECO:0000256" key="1">
    <source>
        <dbReference type="ARBA" id="ARBA00001966"/>
    </source>
</evidence>
<evidence type="ECO:0000256" key="6">
    <source>
        <dbReference type="ARBA" id="ARBA00023014"/>
    </source>
</evidence>
<dbReference type="GO" id="GO:0051539">
    <property type="term" value="F:4 iron, 4 sulfur cluster binding"/>
    <property type="evidence" value="ECO:0007669"/>
    <property type="project" value="UniProtKB-KW"/>
</dbReference>
<dbReference type="SFLD" id="SFLDS00029">
    <property type="entry name" value="Radical_SAM"/>
    <property type="match status" value="1"/>
</dbReference>
<sequence length="170" mass="19537">MRYHNITKDDMLNGDGLRVVLWVSGCSHCCKECHNPITWDPDGGLLFDEAAKQEIFSQLDKSYISGITFSGGDPLHAANRLDVRNLMEEIKERYPDKTIWLYTGDLWEDIFHYPLLQFVDALVDGEFKVDLKDPKLLWKGSSNQRVIDVQKSLMQTDSKVPILHCSNYSQ</sequence>
<dbReference type="SUPFAM" id="SSF102114">
    <property type="entry name" value="Radical SAM enzymes"/>
    <property type="match status" value="1"/>
</dbReference>
<keyword evidence="3" id="KW-0949">S-adenosyl-L-methionine</keyword>
<dbReference type="InterPro" id="IPR058240">
    <property type="entry name" value="rSAM_sf"/>
</dbReference>
<comment type="function">
    <text evidence="7">Activation of anaerobic ribonucleoside-triphosphate reductase under anaerobic conditions by generation of an organic free radical, using S-adenosylmethionine and reduced flavodoxin as cosubstrates to produce 5'-deoxy-adenosine.</text>
</comment>
<dbReference type="PIRSF" id="PIRSF000368">
    <property type="entry name" value="NrdG"/>
    <property type="match status" value="1"/>
</dbReference>
<keyword evidence="6" id="KW-0411">Iron-sulfur</keyword>
<dbReference type="GO" id="GO:0046872">
    <property type="term" value="F:metal ion binding"/>
    <property type="evidence" value="ECO:0007669"/>
    <property type="project" value="UniProtKB-KW"/>
</dbReference>
<dbReference type="OrthoDB" id="9782387at2"/>
<organism evidence="8 9">
    <name type="scientific">Kineothrix alysoides</name>
    <dbReference type="NCBI Taxonomy" id="1469948"/>
    <lineage>
        <taxon>Bacteria</taxon>
        <taxon>Bacillati</taxon>
        <taxon>Bacillota</taxon>
        <taxon>Clostridia</taxon>
        <taxon>Lachnospirales</taxon>
        <taxon>Lachnospiraceae</taxon>
        <taxon>Kineothrix</taxon>
    </lineage>
</organism>
<keyword evidence="9" id="KW-1185">Reference proteome</keyword>
<proteinExistence type="inferred from homology"/>
<evidence type="ECO:0000256" key="4">
    <source>
        <dbReference type="ARBA" id="ARBA00022723"/>
    </source>
</evidence>
<dbReference type="PANTHER" id="PTHR30352:SF2">
    <property type="entry name" value="ANAEROBIC RIBONUCLEOSIDE-TRIPHOSPHATE REDUCTASE-ACTIVATING PROTEIN"/>
    <property type="match status" value="1"/>
</dbReference>
<dbReference type="EC" id="1.97.1.-" evidence="7"/>
<evidence type="ECO:0000313" key="9">
    <source>
        <dbReference type="Proteomes" id="UP000295718"/>
    </source>
</evidence>
<dbReference type="CDD" id="cd01335">
    <property type="entry name" value="Radical_SAM"/>
    <property type="match status" value="1"/>
</dbReference>
<dbReference type="Pfam" id="PF13353">
    <property type="entry name" value="Fer4_12"/>
    <property type="match status" value="1"/>
</dbReference>
<keyword evidence="7" id="KW-0560">Oxidoreductase</keyword>
<dbReference type="EMBL" id="SLUO01000014">
    <property type="protein sequence ID" value="TCL55715.1"/>
    <property type="molecule type" value="Genomic_DNA"/>
</dbReference>
<evidence type="ECO:0000256" key="2">
    <source>
        <dbReference type="ARBA" id="ARBA00022485"/>
    </source>
</evidence>
<dbReference type="NCBIfam" id="TIGR02491">
    <property type="entry name" value="NrdG"/>
    <property type="match status" value="1"/>
</dbReference>
<dbReference type="InterPro" id="IPR007197">
    <property type="entry name" value="rSAM"/>
</dbReference>
<dbReference type="GO" id="GO:0043365">
    <property type="term" value="F:[formate-C-acetyltransferase]-activating enzyme activity"/>
    <property type="evidence" value="ECO:0007669"/>
    <property type="project" value="InterPro"/>
</dbReference>
<evidence type="ECO:0000256" key="3">
    <source>
        <dbReference type="ARBA" id="ARBA00022691"/>
    </source>
</evidence>
<evidence type="ECO:0000256" key="5">
    <source>
        <dbReference type="ARBA" id="ARBA00023004"/>
    </source>
</evidence>
<keyword evidence="5" id="KW-0408">Iron</keyword>
<dbReference type="InterPro" id="IPR013785">
    <property type="entry name" value="Aldolase_TIM"/>
</dbReference>
<accession>A0A4R1QTA2</accession>
<comment type="caution">
    <text evidence="8">The sequence shown here is derived from an EMBL/GenBank/DDBJ whole genome shotgun (WGS) entry which is preliminary data.</text>
</comment>
<evidence type="ECO:0000256" key="7">
    <source>
        <dbReference type="PIRNR" id="PIRNR000368"/>
    </source>
</evidence>
<keyword evidence="2" id="KW-0004">4Fe-4S</keyword>
<evidence type="ECO:0000313" key="8">
    <source>
        <dbReference type="EMBL" id="TCL55715.1"/>
    </source>
</evidence>
<dbReference type="InterPro" id="IPR012837">
    <property type="entry name" value="NrdG"/>
</dbReference>
<dbReference type="AlphaFoldDB" id="A0A4R1QTA2"/>
<dbReference type="PANTHER" id="PTHR30352">
    <property type="entry name" value="PYRUVATE FORMATE-LYASE-ACTIVATING ENZYME"/>
    <property type="match status" value="1"/>
</dbReference>
<comment type="similarity">
    <text evidence="7">Belongs to the organic radical-activating enzymes family.</text>
</comment>
<comment type="cofactor">
    <cofactor evidence="1">
        <name>[4Fe-4S] cluster</name>
        <dbReference type="ChEBI" id="CHEBI:49883"/>
    </cofactor>
</comment>
<dbReference type="STRING" id="1469948.GCA_000732725_01223"/>
<dbReference type="SFLD" id="SFLDG01066">
    <property type="entry name" value="organic_radical-activating_enz"/>
    <property type="match status" value="1"/>
</dbReference>
<name>A0A4R1QTA2_9FIRM</name>
<dbReference type="Proteomes" id="UP000295718">
    <property type="component" value="Unassembled WGS sequence"/>
</dbReference>
<dbReference type="RefSeq" id="WP_031389948.1">
    <property type="nucleotide sequence ID" value="NZ_JPNB01000001.1"/>
</dbReference>
<protein>
    <recommendedName>
        <fullName evidence="7">Anaerobic ribonucleoside-triphosphate reductase-activating protein</fullName>
        <ecNumber evidence="7">1.97.1.-</ecNumber>
    </recommendedName>
</protein>
<keyword evidence="4" id="KW-0479">Metal-binding</keyword>
<reference evidence="8 9" key="1">
    <citation type="submission" date="2019-03" db="EMBL/GenBank/DDBJ databases">
        <title>Genomic Encyclopedia of Type Strains, Phase IV (KMG-IV): sequencing the most valuable type-strain genomes for metagenomic binning, comparative biology and taxonomic classification.</title>
        <authorList>
            <person name="Goeker M."/>
        </authorList>
    </citation>
    <scope>NUCLEOTIDE SEQUENCE [LARGE SCALE GENOMIC DNA]</scope>
    <source>
        <strain evidence="8 9">DSM 100556</strain>
    </source>
</reference>
<gene>
    <name evidence="8" type="ORF">EDD76_114127</name>
</gene>
<dbReference type="GO" id="GO:0004748">
    <property type="term" value="F:ribonucleoside-diphosphate reductase activity, thioredoxin disulfide as acceptor"/>
    <property type="evidence" value="ECO:0007669"/>
    <property type="project" value="TreeGrafter"/>
</dbReference>
<dbReference type="Gene3D" id="3.20.20.70">
    <property type="entry name" value="Aldolase class I"/>
    <property type="match status" value="1"/>
</dbReference>
<dbReference type="SFLD" id="SFLDG01063">
    <property type="entry name" value="activating_enzymes__group_1"/>
    <property type="match status" value="1"/>
</dbReference>
<dbReference type="SFLD" id="SFLDF00299">
    <property type="entry name" value="anaerobic_ribonucleoside-triph"/>
    <property type="match status" value="1"/>
</dbReference>